<protein>
    <submittedName>
        <fullName evidence="2">Uncharacterized protein</fullName>
    </submittedName>
</protein>
<feature type="region of interest" description="Disordered" evidence="1">
    <location>
        <begin position="1"/>
        <end position="27"/>
    </location>
</feature>
<dbReference type="EMBL" id="UINC01062987">
    <property type="protein sequence ID" value="SVB90134.1"/>
    <property type="molecule type" value="Genomic_DNA"/>
</dbReference>
<evidence type="ECO:0000313" key="2">
    <source>
        <dbReference type="EMBL" id="SVB90134.1"/>
    </source>
</evidence>
<accession>A0A382HRY5</accession>
<feature type="non-terminal residue" evidence="2">
    <location>
        <position position="1"/>
    </location>
</feature>
<sequence length="27" mass="2919">KPPAMFPKTTQKVKGPTALTDKQFGTT</sequence>
<proteinExistence type="predicted"/>
<gene>
    <name evidence="2" type="ORF">METZ01_LOCUS242988</name>
</gene>
<reference evidence="2" key="1">
    <citation type="submission" date="2018-05" db="EMBL/GenBank/DDBJ databases">
        <authorList>
            <person name="Lanie J.A."/>
            <person name="Ng W.-L."/>
            <person name="Kazmierczak K.M."/>
            <person name="Andrzejewski T.M."/>
            <person name="Davidsen T.M."/>
            <person name="Wayne K.J."/>
            <person name="Tettelin H."/>
            <person name="Glass J.I."/>
            <person name="Rusch D."/>
            <person name="Podicherti R."/>
            <person name="Tsui H.-C.T."/>
            <person name="Winkler M.E."/>
        </authorList>
    </citation>
    <scope>NUCLEOTIDE SEQUENCE</scope>
</reference>
<evidence type="ECO:0000256" key="1">
    <source>
        <dbReference type="SAM" id="MobiDB-lite"/>
    </source>
</evidence>
<organism evidence="2">
    <name type="scientific">marine metagenome</name>
    <dbReference type="NCBI Taxonomy" id="408172"/>
    <lineage>
        <taxon>unclassified sequences</taxon>
        <taxon>metagenomes</taxon>
        <taxon>ecological metagenomes</taxon>
    </lineage>
</organism>
<dbReference type="AlphaFoldDB" id="A0A382HRY5"/>
<name>A0A382HRY5_9ZZZZ</name>